<gene>
    <name evidence="7" type="ORF">F751_6383</name>
</gene>
<dbReference type="PROSITE" id="PS50082">
    <property type="entry name" value="WD_REPEATS_2"/>
    <property type="match status" value="3"/>
</dbReference>
<keyword evidence="8" id="KW-1185">Reference proteome</keyword>
<evidence type="ECO:0000313" key="7">
    <source>
        <dbReference type="EMBL" id="KFM28624.1"/>
    </source>
</evidence>
<dbReference type="GeneID" id="23617774"/>
<comment type="subcellular location">
    <subcellularLocation>
        <location evidence="1">Nucleus</location>
    </subcellularLocation>
</comment>
<dbReference type="RefSeq" id="XP_011401660.1">
    <property type="nucleotide sequence ID" value="XM_011403358.1"/>
</dbReference>
<feature type="region of interest" description="Disordered" evidence="6">
    <location>
        <begin position="1"/>
        <end position="61"/>
    </location>
</feature>
<dbReference type="InterPro" id="IPR015943">
    <property type="entry name" value="WD40/YVTN_repeat-like_dom_sf"/>
</dbReference>
<evidence type="ECO:0000256" key="1">
    <source>
        <dbReference type="ARBA" id="ARBA00004123"/>
    </source>
</evidence>
<evidence type="ECO:0000313" key="8">
    <source>
        <dbReference type="Proteomes" id="UP000028924"/>
    </source>
</evidence>
<keyword evidence="3" id="KW-0677">Repeat</keyword>
<dbReference type="PANTHER" id="PTHR19865:SF0">
    <property type="entry name" value="U3 SMALL NUCLEOLAR RNA-INTERACTING PROTEIN 2"/>
    <property type="match status" value="1"/>
</dbReference>
<dbReference type="PROSITE" id="PS50294">
    <property type="entry name" value="WD_REPEATS_REGION"/>
    <property type="match status" value="1"/>
</dbReference>
<dbReference type="InterPro" id="IPR036322">
    <property type="entry name" value="WD40_repeat_dom_sf"/>
</dbReference>
<evidence type="ECO:0000256" key="4">
    <source>
        <dbReference type="ARBA" id="ARBA00023242"/>
    </source>
</evidence>
<feature type="compositionally biased region" description="Low complexity" evidence="6">
    <location>
        <begin position="1"/>
        <end position="13"/>
    </location>
</feature>
<organism evidence="7 8">
    <name type="scientific">Auxenochlorella protothecoides</name>
    <name type="common">Green microalga</name>
    <name type="synonym">Chlorella protothecoides</name>
    <dbReference type="NCBI Taxonomy" id="3075"/>
    <lineage>
        <taxon>Eukaryota</taxon>
        <taxon>Viridiplantae</taxon>
        <taxon>Chlorophyta</taxon>
        <taxon>core chlorophytes</taxon>
        <taxon>Trebouxiophyceae</taxon>
        <taxon>Chlorellales</taxon>
        <taxon>Chlorellaceae</taxon>
        <taxon>Auxenochlorella</taxon>
    </lineage>
</organism>
<evidence type="ECO:0000256" key="6">
    <source>
        <dbReference type="SAM" id="MobiDB-lite"/>
    </source>
</evidence>
<evidence type="ECO:0000256" key="5">
    <source>
        <dbReference type="PROSITE-ProRule" id="PRU00221"/>
    </source>
</evidence>
<protein>
    <submittedName>
        <fullName evidence="7">U3 small nucleolar RNA-interacting protein 2</fullName>
    </submittedName>
</protein>
<dbReference type="GO" id="GO:0034511">
    <property type="term" value="F:U3 snoRNA binding"/>
    <property type="evidence" value="ECO:0007669"/>
    <property type="project" value="InterPro"/>
</dbReference>
<feature type="repeat" description="WD" evidence="5">
    <location>
        <begin position="137"/>
        <end position="178"/>
    </location>
</feature>
<feature type="repeat" description="WD" evidence="5">
    <location>
        <begin position="224"/>
        <end position="265"/>
    </location>
</feature>
<proteinExistence type="predicted"/>
<dbReference type="InterPro" id="IPR001680">
    <property type="entry name" value="WD40_rpt"/>
</dbReference>
<dbReference type="PRINTS" id="PR00320">
    <property type="entry name" value="GPROTEINBRPT"/>
</dbReference>
<dbReference type="GO" id="GO:0032040">
    <property type="term" value="C:small-subunit processome"/>
    <property type="evidence" value="ECO:0007669"/>
    <property type="project" value="TreeGrafter"/>
</dbReference>
<keyword evidence="4" id="KW-0539">Nucleus</keyword>
<feature type="repeat" description="WD" evidence="5">
    <location>
        <begin position="371"/>
        <end position="405"/>
    </location>
</feature>
<keyword evidence="2 5" id="KW-0853">WD repeat</keyword>
<dbReference type="OrthoDB" id="189968at2759"/>
<dbReference type="Pfam" id="PF00400">
    <property type="entry name" value="WD40"/>
    <property type="match status" value="4"/>
</dbReference>
<dbReference type="PANTHER" id="PTHR19865">
    <property type="entry name" value="U3 SMALL NUCLEOLAR RNA INTERACTING PROTEIN 2"/>
    <property type="match status" value="1"/>
</dbReference>
<dbReference type="SUPFAM" id="SSF50978">
    <property type="entry name" value="WD40 repeat-like"/>
    <property type="match status" value="1"/>
</dbReference>
<name>A0A087SSC0_AUXPR</name>
<accession>A0A087SSC0</accession>
<evidence type="ECO:0000256" key="2">
    <source>
        <dbReference type="ARBA" id="ARBA00022574"/>
    </source>
</evidence>
<dbReference type="STRING" id="3075.A0A087SSC0"/>
<dbReference type="SMART" id="SM00320">
    <property type="entry name" value="WD40"/>
    <property type="match status" value="5"/>
</dbReference>
<reference evidence="7 8" key="1">
    <citation type="journal article" date="2014" name="BMC Genomics">
        <title>Oil accumulation mechanisms of the oleaginous microalga Chlorella protothecoides revealed through its genome, transcriptomes, and proteomes.</title>
        <authorList>
            <person name="Gao C."/>
            <person name="Wang Y."/>
            <person name="Shen Y."/>
            <person name="Yan D."/>
            <person name="He X."/>
            <person name="Dai J."/>
            <person name="Wu Q."/>
        </authorList>
    </citation>
    <scope>NUCLEOTIDE SEQUENCE [LARGE SCALE GENOMIC DNA]</scope>
    <source>
        <strain evidence="7 8">0710</strain>
    </source>
</reference>
<dbReference type="InterPro" id="IPR020472">
    <property type="entry name" value="WD40_PAC1"/>
</dbReference>
<dbReference type="AlphaFoldDB" id="A0A087SSC0"/>
<dbReference type="eggNOG" id="KOG0299">
    <property type="taxonomic scope" value="Eukaryota"/>
</dbReference>
<feature type="compositionally biased region" description="Acidic residues" evidence="6">
    <location>
        <begin position="23"/>
        <end position="57"/>
    </location>
</feature>
<dbReference type="InterPro" id="IPR039241">
    <property type="entry name" value="Rrp9-like"/>
</dbReference>
<evidence type="ECO:0000256" key="3">
    <source>
        <dbReference type="ARBA" id="ARBA00022737"/>
    </source>
</evidence>
<sequence>MARPGGQRGSRGQPPKRKKRDEFFEDEDAVDFFEDAGDNQAGEEADEGEPSSDEEETAEQKRLRLAKEYLAGIRAVEAAGRDGAEDGASDEDGLDAAVDRRLRQDAAEAMGWAQRALAARVVLPEGVPRSIPGQKLHRGHSQSVTALALTADDRTLYSVSKDGTILRHDIESGNRERMSSGAAAGPSGAPAAHWVTACTSRRGGGSRVVHVWDTRAGLAPIKSFPGHKDAVTALAFRLGTHELFSGSLDRSVKLWSLDDLAYVDSLFGHQAEVLALDALRTERVLSVGGDRTCRLWKIPEETQLIFRGYHPVIESCAFTKGGEWVTGAADGALGLWSAARKKPLQSIRAAHSAEADASPLGSIGGNAAAGVLSVAVCPASDLVATGAGDGLVRLWSLDKGTKGTKGLSQLGGLPARGFVNGLAVARSGRFVAAGMGQEPRMGRWGRDGKARNGVLILPLTLRAEDAAEE</sequence>
<dbReference type="KEGG" id="apro:F751_6383"/>
<dbReference type="EMBL" id="KL662175">
    <property type="protein sequence ID" value="KFM28624.1"/>
    <property type="molecule type" value="Genomic_DNA"/>
</dbReference>
<dbReference type="Gene3D" id="2.130.10.10">
    <property type="entry name" value="YVTN repeat-like/Quinoprotein amine dehydrogenase"/>
    <property type="match status" value="1"/>
</dbReference>
<dbReference type="Proteomes" id="UP000028924">
    <property type="component" value="Unassembled WGS sequence"/>
</dbReference>